<keyword evidence="1" id="KW-0472">Membrane</keyword>
<gene>
    <name evidence="2" type="ORF">ASPWEDRAFT_470442</name>
</gene>
<keyword evidence="1" id="KW-1133">Transmembrane helix</keyword>
<feature type="transmembrane region" description="Helical" evidence="1">
    <location>
        <begin position="48"/>
        <end position="66"/>
    </location>
</feature>
<dbReference type="Proteomes" id="UP000184383">
    <property type="component" value="Unassembled WGS sequence"/>
</dbReference>
<evidence type="ECO:0000313" key="3">
    <source>
        <dbReference type="Proteomes" id="UP000184383"/>
    </source>
</evidence>
<evidence type="ECO:0000313" key="2">
    <source>
        <dbReference type="EMBL" id="OJJ37798.1"/>
    </source>
</evidence>
<name>A0A1L9RSH8_ASPWE</name>
<keyword evidence="3" id="KW-1185">Reference proteome</keyword>
<dbReference type="EMBL" id="KV878211">
    <property type="protein sequence ID" value="OJJ37798.1"/>
    <property type="molecule type" value="Genomic_DNA"/>
</dbReference>
<dbReference type="VEuPathDB" id="FungiDB:ASPWEDRAFT_470442"/>
<evidence type="ECO:0000256" key="1">
    <source>
        <dbReference type="SAM" id="Phobius"/>
    </source>
</evidence>
<dbReference type="GeneID" id="63752739"/>
<dbReference type="RefSeq" id="XP_040691474.1">
    <property type="nucleotide sequence ID" value="XM_040836891.1"/>
</dbReference>
<reference evidence="3" key="1">
    <citation type="journal article" date="2017" name="Genome Biol.">
        <title>Comparative genomics reveals high biological diversity and specific adaptations in the industrially and medically important fungal genus Aspergillus.</title>
        <authorList>
            <person name="de Vries R.P."/>
            <person name="Riley R."/>
            <person name="Wiebenga A."/>
            <person name="Aguilar-Osorio G."/>
            <person name="Amillis S."/>
            <person name="Uchima C.A."/>
            <person name="Anderluh G."/>
            <person name="Asadollahi M."/>
            <person name="Askin M."/>
            <person name="Barry K."/>
            <person name="Battaglia E."/>
            <person name="Bayram O."/>
            <person name="Benocci T."/>
            <person name="Braus-Stromeyer S.A."/>
            <person name="Caldana C."/>
            <person name="Canovas D."/>
            <person name="Cerqueira G.C."/>
            <person name="Chen F."/>
            <person name="Chen W."/>
            <person name="Choi C."/>
            <person name="Clum A."/>
            <person name="Dos Santos R.A."/>
            <person name="Damasio A.R."/>
            <person name="Diallinas G."/>
            <person name="Emri T."/>
            <person name="Fekete E."/>
            <person name="Flipphi M."/>
            <person name="Freyberg S."/>
            <person name="Gallo A."/>
            <person name="Gournas C."/>
            <person name="Habgood R."/>
            <person name="Hainaut M."/>
            <person name="Harispe M.L."/>
            <person name="Henrissat B."/>
            <person name="Hilden K.S."/>
            <person name="Hope R."/>
            <person name="Hossain A."/>
            <person name="Karabika E."/>
            <person name="Karaffa L."/>
            <person name="Karanyi Z."/>
            <person name="Krasevec N."/>
            <person name="Kuo A."/>
            <person name="Kusch H."/>
            <person name="LaButti K."/>
            <person name="Lagendijk E.L."/>
            <person name="Lapidus A."/>
            <person name="Levasseur A."/>
            <person name="Lindquist E."/>
            <person name="Lipzen A."/>
            <person name="Logrieco A.F."/>
            <person name="MacCabe A."/>
            <person name="Maekelae M.R."/>
            <person name="Malavazi I."/>
            <person name="Melin P."/>
            <person name="Meyer V."/>
            <person name="Mielnichuk N."/>
            <person name="Miskei M."/>
            <person name="Molnar A.P."/>
            <person name="Mule G."/>
            <person name="Ngan C.Y."/>
            <person name="Orejas M."/>
            <person name="Orosz E."/>
            <person name="Ouedraogo J.P."/>
            <person name="Overkamp K.M."/>
            <person name="Park H.-S."/>
            <person name="Perrone G."/>
            <person name="Piumi F."/>
            <person name="Punt P.J."/>
            <person name="Ram A.F."/>
            <person name="Ramon A."/>
            <person name="Rauscher S."/>
            <person name="Record E."/>
            <person name="Riano-Pachon D.M."/>
            <person name="Robert V."/>
            <person name="Roehrig J."/>
            <person name="Ruller R."/>
            <person name="Salamov A."/>
            <person name="Salih N.S."/>
            <person name="Samson R.A."/>
            <person name="Sandor E."/>
            <person name="Sanguinetti M."/>
            <person name="Schuetze T."/>
            <person name="Sepcic K."/>
            <person name="Shelest E."/>
            <person name="Sherlock G."/>
            <person name="Sophianopoulou V."/>
            <person name="Squina F.M."/>
            <person name="Sun H."/>
            <person name="Susca A."/>
            <person name="Todd R.B."/>
            <person name="Tsang A."/>
            <person name="Unkles S.E."/>
            <person name="van de Wiele N."/>
            <person name="van Rossen-Uffink D."/>
            <person name="Oliveira J.V."/>
            <person name="Vesth T.C."/>
            <person name="Visser J."/>
            <person name="Yu J.-H."/>
            <person name="Zhou M."/>
            <person name="Andersen M.R."/>
            <person name="Archer D.B."/>
            <person name="Baker S.E."/>
            <person name="Benoit I."/>
            <person name="Brakhage A.A."/>
            <person name="Braus G.H."/>
            <person name="Fischer R."/>
            <person name="Frisvad J.C."/>
            <person name="Goldman G.H."/>
            <person name="Houbraken J."/>
            <person name="Oakley B."/>
            <person name="Pocsi I."/>
            <person name="Scazzocchio C."/>
            <person name="Seiboth B."/>
            <person name="vanKuyk P.A."/>
            <person name="Wortman J."/>
            <person name="Dyer P.S."/>
            <person name="Grigoriev I.V."/>
        </authorList>
    </citation>
    <scope>NUCLEOTIDE SEQUENCE [LARGE SCALE GENOMIC DNA]</scope>
    <source>
        <strain evidence="3">DTO 134E9</strain>
    </source>
</reference>
<dbReference type="AlphaFoldDB" id="A0A1L9RSH8"/>
<sequence>MICNVREMFRSSSAASLQSDGLPAGIAECRGAFILCGRGRSRILKLQINFWSSYACITAACLIGLMKHTSLLMICITETCAPGIFQ</sequence>
<proteinExistence type="predicted"/>
<protein>
    <submittedName>
        <fullName evidence="2">Uncharacterized protein</fullName>
    </submittedName>
</protein>
<organism evidence="2 3">
    <name type="scientific">Aspergillus wentii DTO 134E9</name>
    <dbReference type="NCBI Taxonomy" id="1073089"/>
    <lineage>
        <taxon>Eukaryota</taxon>
        <taxon>Fungi</taxon>
        <taxon>Dikarya</taxon>
        <taxon>Ascomycota</taxon>
        <taxon>Pezizomycotina</taxon>
        <taxon>Eurotiomycetes</taxon>
        <taxon>Eurotiomycetidae</taxon>
        <taxon>Eurotiales</taxon>
        <taxon>Aspergillaceae</taxon>
        <taxon>Aspergillus</taxon>
        <taxon>Aspergillus subgen. Cremei</taxon>
    </lineage>
</organism>
<keyword evidence="1" id="KW-0812">Transmembrane</keyword>
<accession>A0A1L9RSH8</accession>